<comment type="similarity">
    <text evidence="1">Belongs to the eukaryotic ribosomal protein eL14 family.</text>
</comment>
<dbReference type="Gene3D" id="2.30.30.30">
    <property type="match status" value="1"/>
</dbReference>
<dbReference type="InterPro" id="IPR014722">
    <property type="entry name" value="Rib_uL2_dom2"/>
</dbReference>
<dbReference type="InterPro" id="IPR039660">
    <property type="entry name" value="Ribosomal_eL14"/>
</dbReference>
<dbReference type="GO" id="GO:1990904">
    <property type="term" value="C:ribonucleoprotein complex"/>
    <property type="evidence" value="ECO:0007669"/>
    <property type="project" value="UniProtKB-KW"/>
</dbReference>
<dbReference type="PANTHER" id="PTHR11127">
    <property type="entry name" value="60S RIBOSOMAL PROTEIN L14"/>
    <property type="match status" value="1"/>
</dbReference>
<dbReference type="SUPFAM" id="SSF50104">
    <property type="entry name" value="Translation proteins SH3-like domain"/>
    <property type="match status" value="1"/>
</dbReference>
<evidence type="ECO:0000259" key="7">
    <source>
        <dbReference type="Pfam" id="PF01929"/>
    </source>
</evidence>
<evidence type="ECO:0000256" key="4">
    <source>
        <dbReference type="ARBA" id="ARBA00035215"/>
    </source>
</evidence>
<dbReference type="CDD" id="cd23702">
    <property type="entry name" value="eL14"/>
    <property type="match status" value="1"/>
</dbReference>
<evidence type="ECO:0000313" key="8">
    <source>
        <dbReference type="EMBL" id="KAL1117495.1"/>
    </source>
</evidence>
<evidence type="ECO:0000256" key="5">
    <source>
        <dbReference type="ARBA" id="ARBA00035318"/>
    </source>
</evidence>
<evidence type="ECO:0000256" key="3">
    <source>
        <dbReference type="ARBA" id="ARBA00023274"/>
    </source>
</evidence>
<proteinExistence type="inferred from homology"/>
<keyword evidence="2" id="KW-0689">Ribosomal protein</keyword>
<keyword evidence="3" id="KW-0687">Ribonucleoprotein</keyword>
<protein>
    <recommendedName>
        <fullName evidence="4">Large ribosomal subunit protein eL14</fullName>
    </recommendedName>
    <alternativeName>
        <fullName evidence="5">60S ribosomal protein L14</fullName>
    </alternativeName>
</protein>
<dbReference type="InterPro" id="IPR008991">
    <property type="entry name" value="Translation_prot_SH3-like_sf"/>
</dbReference>
<feature type="region of interest" description="Disordered" evidence="6">
    <location>
        <begin position="139"/>
        <end position="179"/>
    </location>
</feature>
<reference evidence="8 9" key="1">
    <citation type="submission" date="2024-07" db="EMBL/GenBank/DDBJ databases">
        <title>Chromosome-level genome assembly of the water stick insect Ranatra chinensis (Heteroptera: Nepidae).</title>
        <authorList>
            <person name="Liu X."/>
        </authorList>
    </citation>
    <scope>NUCLEOTIDE SEQUENCE [LARGE SCALE GENOMIC DNA]</scope>
    <source>
        <strain evidence="8">Cailab_2021Rc</strain>
        <tissue evidence="8">Muscle</tissue>
    </source>
</reference>
<name>A0ABD0Y3C4_9HEMI</name>
<dbReference type="Pfam" id="PF01929">
    <property type="entry name" value="Ribosomal_L14e"/>
    <property type="match status" value="1"/>
</dbReference>
<dbReference type="GO" id="GO:0005840">
    <property type="term" value="C:ribosome"/>
    <property type="evidence" value="ECO:0007669"/>
    <property type="project" value="UniProtKB-KW"/>
</dbReference>
<dbReference type="PANTHER" id="PTHR11127:SF2">
    <property type="entry name" value="LARGE RIBOSOMAL SUBUNIT PROTEIN EL14"/>
    <property type="match status" value="1"/>
</dbReference>
<evidence type="ECO:0000256" key="1">
    <source>
        <dbReference type="ARBA" id="ARBA00006592"/>
    </source>
</evidence>
<accession>A0ABD0Y3C4</accession>
<dbReference type="Gene3D" id="6.10.250.2270">
    <property type="match status" value="1"/>
</dbReference>
<comment type="caution">
    <text evidence="8">The sequence shown here is derived from an EMBL/GenBank/DDBJ whole genome shotgun (WGS) entry which is preliminary data.</text>
</comment>
<evidence type="ECO:0000256" key="2">
    <source>
        <dbReference type="ARBA" id="ARBA00022980"/>
    </source>
</evidence>
<evidence type="ECO:0000313" key="9">
    <source>
        <dbReference type="Proteomes" id="UP001558652"/>
    </source>
</evidence>
<evidence type="ECO:0000256" key="6">
    <source>
        <dbReference type="SAM" id="MobiDB-lite"/>
    </source>
</evidence>
<organism evidence="8 9">
    <name type="scientific">Ranatra chinensis</name>
    <dbReference type="NCBI Taxonomy" id="642074"/>
    <lineage>
        <taxon>Eukaryota</taxon>
        <taxon>Metazoa</taxon>
        <taxon>Ecdysozoa</taxon>
        <taxon>Arthropoda</taxon>
        <taxon>Hexapoda</taxon>
        <taxon>Insecta</taxon>
        <taxon>Pterygota</taxon>
        <taxon>Neoptera</taxon>
        <taxon>Paraneoptera</taxon>
        <taxon>Hemiptera</taxon>
        <taxon>Heteroptera</taxon>
        <taxon>Panheteroptera</taxon>
        <taxon>Nepomorpha</taxon>
        <taxon>Nepidae</taxon>
        <taxon>Ranatrinae</taxon>
        <taxon>Ranatra</taxon>
    </lineage>
</organism>
<keyword evidence="9" id="KW-1185">Reference proteome</keyword>
<feature type="domain" description="Large ribosomal subunit protein eL14" evidence="7">
    <location>
        <begin position="48"/>
        <end position="122"/>
    </location>
</feature>
<gene>
    <name evidence="8" type="ORF">AAG570_004817</name>
</gene>
<dbReference type="InterPro" id="IPR002784">
    <property type="entry name" value="Ribosomal_eL14_dom"/>
</dbReference>
<dbReference type="AlphaFoldDB" id="A0ABD0Y3C4"/>
<dbReference type="Proteomes" id="UP001558652">
    <property type="component" value="Unassembled WGS sequence"/>
</dbReference>
<dbReference type="EMBL" id="JBFDAA010000016">
    <property type="protein sequence ID" value="KAL1117495.1"/>
    <property type="molecule type" value="Genomic_DNA"/>
</dbReference>
<sequence length="179" mass="20459">MLQPFQRFVQTGRVAYIADGKYRGKLCAIVDVINPTKVLIDGPESGVPRGAMRLNQLHLTKFRIKFPHTSATRVVRRAWNVAKVNDKWSESIWAKKVENKKKRSEMTDFDRFKLSRARRARNKLRTHCFLRLKKLKAKEVREKAAGGKGGKAAPEKSPAKKQTKEKKPPAAKKQPAEKK</sequence>